<dbReference type="OrthoDB" id="8193306at2759"/>
<accession>A0A4Y2I9N8</accession>
<name>A0A4Y2I9N8_ARAVE</name>
<evidence type="ECO:0000313" key="1">
    <source>
        <dbReference type="EMBL" id="GBM74408.1"/>
    </source>
</evidence>
<dbReference type="Proteomes" id="UP000499080">
    <property type="component" value="Unassembled WGS sequence"/>
</dbReference>
<organism evidence="1 2">
    <name type="scientific">Araneus ventricosus</name>
    <name type="common">Orbweaver spider</name>
    <name type="synonym">Epeira ventricosa</name>
    <dbReference type="NCBI Taxonomy" id="182803"/>
    <lineage>
        <taxon>Eukaryota</taxon>
        <taxon>Metazoa</taxon>
        <taxon>Ecdysozoa</taxon>
        <taxon>Arthropoda</taxon>
        <taxon>Chelicerata</taxon>
        <taxon>Arachnida</taxon>
        <taxon>Araneae</taxon>
        <taxon>Araneomorphae</taxon>
        <taxon>Entelegynae</taxon>
        <taxon>Araneoidea</taxon>
        <taxon>Araneidae</taxon>
        <taxon>Araneus</taxon>
    </lineage>
</organism>
<reference evidence="1 2" key="1">
    <citation type="journal article" date="2019" name="Sci. Rep.">
        <title>Orb-weaving spider Araneus ventricosus genome elucidates the spidroin gene catalogue.</title>
        <authorList>
            <person name="Kono N."/>
            <person name="Nakamura H."/>
            <person name="Ohtoshi R."/>
            <person name="Moran D.A.P."/>
            <person name="Shinohara A."/>
            <person name="Yoshida Y."/>
            <person name="Fujiwara M."/>
            <person name="Mori M."/>
            <person name="Tomita M."/>
            <person name="Arakawa K."/>
        </authorList>
    </citation>
    <scope>NUCLEOTIDE SEQUENCE [LARGE SCALE GENOMIC DNA]</scope>
</reference>
<evidence type="ECO:0000313" key="2">
    <source>
        <dbReference type="Proteomes" id="UP000499080"/>
    </source>
</evidence>
<comment type="caution">
    <text evidence="1">The sequence shown here is derived from an EMBL/GenBank/DDBJ whole genome shotgun (WGS) entry which is preliminary data.</text>
</comment>
<dbReference type="AlphaFoldDB" id="A0A4Y2I9N8"/>
<proteinExistence type="predicted"/>
<keyword evidence="2" id="KW-1185">Reference proteome</keyword>
<protein>
    <submittedName>
        <fullName evidence="1">Uncharacterized protein</fullName>
    </submittedName>
</protein>
<gene>
    <name evidence="1" type="ORF">AVEN_203868_1</name>
</gene>
<dbReference type="EMBL" id="BGPR01002494">
    <property type="protein sequence ID" value="GBM74408.1"/>
    <property type="molecule type" value="Genomic_DNA"/>
</dbReference>
<sequence length="89" mass="10257">MGIITSTPKRDSKVKRTYENMREKKMPIYSSDEALALMISAKLSKKQYMLMSAGDLTKGASIYSTYHDVIAAEKMLLYRNRKDNNRVIF</sequence>